<dbReference type="Gene3D" id="3.30.450.20">
    <property type="entry name" value="PAS domain"/>
    <property type="match status" value="1"/>
</dbReference>
<dbReference type="GO" id="GO:0007165">
    <property type="term" value="P:signal transduction"/>
    <property type="evidence" value="ECO:0007669"/>
    <property type="project" value="UniProtKB-KW"/>
</dbReference>
<evidence type="ECO:0000259" key="12">
    <source>
        <dbReference type="PROSITE" id="PS50111"/>
    </source>
</evidence>
<dbReference type="GO" id="GO:0005886">
    <property type="term" value="C:plasma membrane"/>
    <property type="evidence" value="ECO:0007669"/>
    <property type="project" value="UniProtKB-SubCell"/>
</dbReference>
<evidence type="ECO:0000256" key="8">
    <source>
        <dbReference type="PROSITE-ProRule" id="PRU00284"/>
    </source>
</evidence>
<proteinExistence type="inferred from homology"/>
<dbReference type="Proteomes" id="UP000007127">
    <property type="component" value="Chromosome"/>
</dbReference>
<dbReference type="PROSITE" id="PS50111">
    <property type="entry name" value="CHEMOTAXIS_TRANSDUC_2"/>
    <property type="match status" value="1"/>
</dbReference>
<keyword evidence="9" id="KW-0175">Coiled coil</keyword>
<dbReference type="PANTHER" id="PTHR32089">
    <property type="entry name" value="METHYL-ACCEPTING CHEMOTAXIS PROTEIN MCPB"/>
    <property type="match status" value="1"/>
</dbReference>
<dbReference type="KEGG" id="txi:TH3_18990"/>
<sequence length="570" mass="61228">MPPTAYLETLMTLSNLSISTKLRLVLVLVALALTTLSAIDLINLRATMVDDRKNTVRNVVEMANTTLEHYQQLSKDGQLSDEDAREQALAALNAQRFGDDNYVFVFKPDTRIVLHPVQPQLNGKQGRDIKDPNGIALFVELAKAAGQRDGVFVPYTWNKPGKEGTFPKLSYAKAAPFGWIVATGIYIDDVDALFWQRAITNIVVAFAMLFIIAVLGVMIDRSTSRPLKSITTAINNLANGNTEIAITNSDRKDEIGDLQRALLIFRENRIQADKLEREQQENQEAQLQRAKKINAMIRNFETEVAGNLTVVNAAVTQLRSTASHMMDQSVSTTNQATAVAAATEEASANVDTVASAAEQLAAAIDEITLQVNRSSQIAQSGAEEAEEASSIFAALGNASDKIGEVVELIQSIAEQTNLLALNATIEAARAGEAGKGFAVVAAEVKNLANQTTRATEDIATQINDIQSSTQNALGAIQHLSGRMNELNEVAGGIAAAVSEQDAATGEIARNVSEAAEGTKEVSRNVNGLRHSAEDERGASGEVMDAAESLSDKSHVLMSQINDFLANIRAA</sequence>
<dbReference type="Pfam" id="PF00672">
    <property type="entry name" value="HAMP"/>
    <property type="match status" value="1"/>
</dbReference>
<dbReference type="SMART" id="SM00283">
    <property type="entry name" value="MA"/>
    <property type="match status" value="1"/>
</dbReference>
<evidence type="ECO:0000313" key="14">
    <source>
        <dbReference type="EMBL" id="AJD53900.1"/>
    </source>
</evidence>
<evidence type="ECO:0000256" key="6">
    <source>
        <dbReference type="ARBA" id="ARBA00023224"/>
    </source>
</evidence>
<evidence type="ECO:0000256" key="2">
    <source>
        <dbReference type="ARBA" id="ARBA00022475"/>
    </source>
</evidence>
<keyword evidence="6 8" id="KW-0807">Transducer</keyword>
<evidence type="ECO:0000256" key="1">
    <source>
        <dbReference type="ARBA" id="ARBA00004651"/>
    </source>
</evidence>
<keyword evidence="4 11" id="KW-1133">Transmembrane helix</keyword>
<dbReference type="AlphaFoldDB" id="A0AB72UI76"/>
<keyword evidence="2" id="KW-1003">Cell membrane</keyword>
<dbReference type="Gene3D" id="1.10.287.950">
    <property type="entry name" value="Methyl-accepting chemotaxis protein"/>
    <property type="match status" value="1"/>
</dbReference>
<dbReference type="SUPFAM" id="SSF58104">
    <property type="entry name" value="Methyl-accepting chemotaxis protein (MCP) signaling domain"/>
    <property type="match status" value="1"/>
</dbReference>
<dbReference type="InterPro" id="IPR004089">
    <property type="entry name" value="MCPsignal_dom"/>
</dbReference>
<dbReference type="PRINTS" id="PR00260">
    <property type="entry name" value="CHEMTRNSDUCR"/>
</dbReference>
<dbReference type="InterPro" id="IPR003660">
    <property type="entry name" value="HAMP_dom"/>
</dbReference>
<feature type="coiled-coil region" evidence="9">
    <location>
        <begin position="268"/>
        <end position="295"/>
    </location>
</feature>
<dbReference type="CDD" id="cd06225">
    <property type="entry name" value="HAMP"/>
    <property type="match status" value="1"/>
</dbReference>
<evidence type="ECO:0000313" key="15">
    <source>
        <dbReference type="Proteomes" id="UP000007127"/>
    </source>
</evidence>
<dbReference type="Gene3D" id="6.10.340.10">
    <property type="match status" value="1"/>
</dbReference>
<feature type="region of interest" description="Disordered" evidence="10">
    <location>
        <begin position="518"/>
        <end position="539"/>
    </location>
</feature>
<keyword evidence="14" id="KW-0675">Receptor</keyword>
<evidence type="ECO:0000256" key="11">
    <source>
        <dbReference type="SAM" id="Phobius"/>
    </source>
</evidence>
<dbReference type="Pfam" id="PF17200">
    <property type="entry name" value="sCache_2"/>
    <property type="match status" value="1"/>
</dbReference>
<evidence type="ECO:0000256" key="3">
    <source>
        <dbReference type="ARBA" id="ARBA00022692"/>
    </source>
</evidence>
<evidence type="ECO:0000256" key="9">
    <source>
        <dbReference type="SAM" id="Coils"/>
    </source>
</evidence>
<organism evidence="14 15">
    <name type="scientific">Thalassospira xiamenensis M-5 = DSM 17429</name>
    <dbReference type="NCBI Taxonomy" id="1123366"/>
    <lineage>
        <taxon>Bacteria</taxon>
        <taxon>Pseudomonadati</taxon>
        <taxon>Pseudomonadota</taxon>
        <taxon>Alphaproteobacteria</taxon>
        <taxon>Rhodospirillales</taxon>
        <taxon>Thalassospiraceae</taxon>
        <taxon>Thalassospira</taxon>
    </lineage>
</organism>
<keyword evidence="3 11" id="KW-0812">Transmembrane</keyword>
<feature type="transmembrane region" description="Helical" evidence="11">
    <location>
        <begin position="199"/>
        <end position="219"/>
    </location>
</feature>
<comment type="similarity">
    <text evidence="7">Belongs to the methyl-accepting chemotaxis (MCP) protein family.</text>
</comment>
<evidence type="ECO:0000256" key="5">
    <source>
        <dbReference type="ARBA" id="ARBA00023136"/>
    </source>
</evidence>
<dbReference type="GO" id="GO:0004888">
    <property type="term" value="F:transmembrane signaling receptor activity"/>
    <property type="evidence" value="ECO:0007669"/>
    <property type="project" value="InterPro"/>
</dbReference>
<reference evidence="14 15" key="1">
    <citation type="journal article" date="2012" name="J. Bacteriol.">
        <title>Genome sequence of Thalassospira xiamenensis type strain M-5.</title>
        <authorList>
            <person name="Lai Q."/>
            <person name="Shao Z."/>
        </authorList>
    </citation>
    <scope>NUCLEOTIDE SEQUENCE [LARGE SCALE GENOMIC DNA]</scope>
    <source>
        <strain evidence="14 15">M-5</strain>
    </source>
</reference>
<dbReference type="SMART" id="SM00304">
    <property type="entry name" value="HAMP"/>
    <property type="match status" value="1"/>
</dbReference>
<evidence type="ECO:0000259" key="13">
    <source>
        <dbReference type="PROSITE" id="PS50885"/>
    </source>
</evidence>
<gene>
    <name evidence="14" type="ORF">TH3_18990</name>
</gene>
<feature type="transmembrane region" description="Helical" evidence="11">
    <location>
        <begin position="24"/>
        <end position="44"/>
    </location>
</feature>
<dbReference type="GO" id="GO:0006935">
    <property type="term" value="P:chemotaxis"/>
    <property type="evidence" value="ECO:0007669"/>
    <property type="project" value="InterPro"/>
</dbReference>
<dbReference type="EMBL" id="CP004388">
    <property type="protein sequence ID" value="AJD53900.1"/>
    <property type="molecule type" value="Genomic_DNA"/>
</dbReference>
<accession>A0AB72UI76</accession>
<feature type="domain" description="HAMP" evidence="13">
    <location>
        <begin position="221"/>
        <end position="274"/>
    </location>
</feature>
<comment type="subcellular location">
    <subcellularLocation>
        <location evidence="1">Cell membrane</location>
        <topology evidence="1">Multi-pass membrane protein</topology>
    </subcellularLocation>
</comment>
<dbReference type="Pfam" id="PF00015">
    <property type="entry name" value="MCPsignal"/>
    <property type="match status" value="1"/>
</dbReference>
<evidence type="ECO:0000256" key="10">
    <source>
        <dbReference type="SAM" id="MobiDB-lite"/>
    </source>
</evidence>
<evidence type="ECO:0000256" key="7">
    <source>
        <dbReference type="ARBA" id="ARBA00029447"/>
    </source>
</evidence>
<dbReference type="SMART" id="SM01049">
    <property type="entry name" value="Cache_2"/>
    <property type="match status" value="1"/>
</dbReference>
<keyword evidence="5 11" id="KW-0472">Membrane</keyword>
<evidence type="ECO:0000256" key="4">
    <source>
        <dbReference type="ARBA" id="ARBA00022989"/>
    </source>
</evidence>
<feature type="domain" description="Methyl-accepting transducer" evidence="12">
    <location>
        <begin position="314"/>
        <end position="550"/>
    </location>
</feature>
<dbReference type="PROSITE" id="PS50885">
    <property type="entry name" value="HAMP"/>
    <property type="match status" value="1"/>
</dbReference>
<protein>
    <submittedName>
        <fullName evidence="14">Methyl-accepting chemotaxis receptor/sensory transducer</fullName>
    </submittedName>
</protein>
<dbReference type="PANTHER" id="PTHR32089:SF112">
    <property type="entry name" value="LYSOZYME-LIKE PROTEIN-RELATED"/>
    <property type="match status" value="1"/>
</dbReference>
<name>A0AB72UI76_9PROT</name>
<dbReference type="InterPro" id="IPR004090">
    <property type="entry name" value="Chemotax_Me-accpt_rcpt"/>
</dbReference>
<dbReference type="InterPro" id="IPR033480">
    <property type="entry name" value="sCache_2"/>
</dbReference>